<dbReference type="InterPro" id="IPR036291">
    <property type="entry name" value="NAD(P)-bd_dom_sf"/>
</dbReference>
<sequence>MTPVPNDHAFQEPFDQKMAGERVVISGMSGLFPQSHHIKDFSDILYNKINPISSEGKRWIYSHPEVSQYTGNVPQLDRFDAQFFGVHYRLGTSMDSMSRKMLEQTFQAIYDAGLSPEHLSGKKVGVYVGTCFSETEKACFYVASSRTGFGIAGCSKAMFANRISYWLNAKGPSVAIDEACCSSMVALEQAYMALSRGECEAAIVGGANLTLHPQSSVHYARTIKICMDGKTKSFDENADGCAKSEAVNVLFLQKAKDALRIYADVLHVKSEFLSLGNGKAPQFGFYRNPSIVTKFLNNFYDEAGILPQAIEYVEAFGSALPEADKSELEAISDVFCENRSDPLLVGSVMSNIGYAEAASGISAISKVLLGYHNGTLAANLHCTTPRKDIPAIKDGRIKIVTDHQPFQRGFAAVNSQSITGCNAHVLLHGHYKPKDPSRYKSSIPYLVTVSGRQESAVQKILDELKSHPIDPEQLALLHNIHHMNISGHLGRGFTILDTNSDQKTYSLMEKCEYFDAAKKPLWFVYSGMGSQWAGMGAQLMRIPIFAAAIQRCHQALSPKGIDIVHIITSPDKTIFDNILHSFVGIAAVQIGLTDVLRELGLVPDKIIGHSVGELGCAYADGCFTAEEMILSAYSRGLVSVQTPFIRGSMAAVGVGYQQIINMVPPEIEVACHNSAESSTISGPADVMKEFVASLTAKGIFAKEVPCSNIAYHSRYIADAGPGLLKYLSEVIKDPKPRSDKWVSTSVPQDKWNEPSAKYSSAEYHTNNLLNPVLFEETSRLVPPNAVLVEIAPHGLLQAILKRSLPASCNNIALTRRGHPDNPLLMLEGIGKLYMEGYNPKVQVLYPKVEFPVSTGTPFLSHLVRWAHNERWALPLYVSARQQTAAEARYIITVHDDEHRYLRGNVIRGNNVYPFAAALVAVWDTLAMVMEEEKKKMSVKFSDVELFVQPILNYEMPLKLSVALHRGTGRFEVLDGRSRIVTGFINAAPKKSPKKIMEDTVTKREMIFKSQDIYQILYEREYSYSGAFQNLQAANESFTEASVEWDGNWVAFIEGLLQLNALRQKHDSVSQPAYIRTLLIDTKEHVSSEVDTLNGKNVMHASVDELYDFTRCGGIILENIQFVNFPSNDAEKASLNALAFVPRFQSDVSDVKTSIQIFLQIVAENDIKDTIKVLEVLKDSKSDESDNVVQNIVQEGIPGLKIHHETLSYAEFLQKQGKKIPNVSVTLLQQLSLDESMLQTLASILPPDSFVVTAEDSHVIETKLSSSYYRIVSSHKVGNVCLSLARWKPSAQPTSRKAVTVRSHTDLALLSSSRNNLPPNHKLLVVTSYPPVDGIKELVAKWRKDSQRHHVYLVMVNHKIAEEQNIDRVPDLDLAVNVLENGAWGGVYYTPVVIEESQVMRHNVALQSEHIGDIDSMRWVEVPEPSTPGLGVTVYFAGLNNTDVKKAIGVYPAKHEDGRNSYGMDFSGVTDRGVRVMGIVPSGAAAKRVRVLPNLLWPVPEHWTLEEAATVPLPYALAFYCLAIKSELMPNRSILVHGGAGALGQAAISIALAHRLRVFTTVSDMRKKHFLRKLFPDLKEDHIGNSRDSSFGDMVLTHTKGVGVDYVINCVKGDLRNTSIKSCAASAMILETQTDENFSFGMNHLTKEKNYVAVDFSSIFTEHKLTDMKKLQWLVSEGIARGYVRPLSRVSYPPEHAARALRLLEASHHRGRVLLRLADATPPAHPRITCSPDECHLVFSDDEFHGLQLADRLIERGARKLVLHFPTVPTSILLKKQSWEKRNVEAKISTTVLSGISNIHSLMKDCIAMGPIEGIYFVATTGKKNNNEILSGLDTLSRKLCLSLKYFAVVSTDKDFGNRTCISREQIRLPATKLILPTIKKVEYVHMGDTDQSEGGVSWSSALDALEKAVRSPISVAHAHPSCEDKITLLQKIAAIADIEVPRDLDDTTVLRDIGVSHEKVPTIAALLKDEYHLALFENDILMLSIQQIQEIDQNMNGRAMKDLKGLDLFFAHVDTDELMATTEMVFLPTLACLSVRSDSVDPNETTLCIVPGFEGHSERFRDMCERIKVAALVLQPGLDSLNESIQETAERFAEILMKRMNADKKFYLLGYESGVSMALELASVLEENGYEGTVYCIGGAPEEFKSFLKKELQEFKSDEALEDAVIRHIFGLMGGRSEVKFGERASWQEKVEICVRGLMGRVPLSMQYVRGQFSAAKIRLQQTTEFTPLLKPLRSRLILIRPEDIEATDELQKFSQQKIAVHNLRTPLAHVLKDLRCASIINEYLEPEILEEFEKKNLCETYLLNADTFMPTNATCDDAE</sequence>
<dbReference type="Pfam" id="PF00109">
    <property type="entry name" value="ketoacyl-synt"/>
    <property type="match status" value="1"/>
</dbReference>
<keyword evidence="3" id="KW-1185">Reference proteome</keyword>
<dbReference type="InterPro" id="IPR020843">
    <property type="entry name" value="ER"/>
</dbReference>
<dbReference type="SMART" id="SM00829">
    <property type="entry name" value="PKS_ER"/>
    <property type="match status" value="1"/>
</dbReference>
<evidence type="ECO:0000259" key="1">
    <source>
        <dbReference type="PROSITE" id="PS52004"/>
    </source>
</evidence>
<dbReference type="InterPro" id="IPR042104">
    <property type="entry name" value="PKS_dehydratase_sf"/>
</dbReference>
<dbReference type="InterPro" id="IPR016036">
    <property type="entry name" value="Malonyl_transacylase_ACP-bd"/>
</dbReference>
<dbReference type="InterPro" id="IPR050091">
    <property type="entry name" value="PKS_NRPS_Biosynth_Enz"/>
</dbReference>
<dbReference type="Proteomes" id="UP001549920">
    <property type="component" value="Unassembled WGS sequence"/>
</dbReference>
<evidence type="ECO:0000313" key="2">
    <source>
        <dbReference type="EMBL" id="KAL0867561.1"/>
    </source>
</evidence>
<dbReference type="SMART" id="SM00827">
    <property type="entry name" value="PKS_AT"/>
    <property type="match status" value="1"/>
</dbReference>
<dbReference type="InterPro" id="IPR016039">
    <property type="entry name" value="Thiolase-like"/>
</dbReference>
<dbReference type="EMBL" id="JBEUOH010000022">
    <property type="protein sequence ID" value="KAL0867561.1"/>
    <property type="molecule type" value="Genomic_DNA"/>
</dbReference>
<dbReference type="Pfam" id="PF13602">
    <property type="entry name" value="ADH_zinc_N_2"/>
    <property type="match status" value="1"/>
</dbReference>
<dbReference type="Gene3D" id="3.10.129.110">
    <property type="entry name" value="Polyketide synthase dehydratase"/>
    <property type="match status" value="1"/>
</dbReference>
<dbReference type="InterPro" id="IPR014043">
    <property type="entry name" value="Acyl_transferase_dom"/>
</dbReference>
<feature type="domain" description="Ketosynthase family 3 (KS3)" evidence="1">
    <location>
        <begin position="20"/>
        <end position="429"/>
    </location>
</feature>
<dbReference type="Gene3D" id="3.40.50.720">
    <property type="entry name" value="NAD(P)-binding Rossmann-like Domain"/>
    <property type="match status" value="1"/>
</dbReference>
<protein>
    <recommendedName>
        <fullName evidence="1">Ketosynthase family 3 (KS3) domain-containing protein</fullName>
    </recommendedName>
</protein>
<dbReference type="SUPFAM" id="SSF55048">
    <property type="entry name" value="Probable ACP-binding domain of malonyl-CoA ACP transacylase"/>
    <property type="match status" value="1"/>
</dbReference>
<dbReference type="SUPFAM" id="SSF53474">
    <property type="entry name" value="alpha/beta-Hydrolases"/>
    <property type="match status" value="1"/>
</dbReference>
<reference evidence="2 3" key="1">
    <citation type="submission" date="2024-06" db="EMBL/GenBank/DDBJ databases">
        <title>A chromosome-level genome assembly of beet webworm, Loxostege sticticalis.</title>
        <authorList>
            <person name="Zhang Y."/>
        </authorList>
    </citation>
    <scope>NUCLEOTIDE SEQUENCE [LARGE SCALE GENOMIC DNA]</scope>
    <source>
        <strain evidence="2">AQ026</strain>
        <tissue evidence="2">Whole body</tissue>
    </source>
</reference>
<dbReference type="InterPro" id="IPR014031">
    <property type="entry name" value="Ketoacyl_synth_C"/>
</dbReference>
<dbReference type="CDD" id="cd00833">
    <property type="entry name" value="PKS"/>
    <property type="match status" value="1"/>
</dbReference>
<dbReference type="Pfam" id="PF16197">
    <property type="entry name" value="KAsynt_C_assoc"/>
    <property type="match status" value="1"/>
</dbReference>
<dbReference type="Gene3D" id="3.30.70.3290">
    <property type="match status" value="1"/>
</dbReference>
<dbReference type="SUPFAM" id="SSF51735">
    <property type="entry name" value="NAD(P)-binding Rossmann-fold domains"/>
    <property type="match status" value="1"/>
</dbReference>
<comment type="caution">
    <text evidence="2">The sequence shown here is derived from an EMBL/GenBank/DDBJ whole genome shotgun (WGS) entry which is preliminary data.</text>
</comment>
<dbReference type="InterPro" id="IPR029058">
    <property type="entry name" value="AB_hydrolase_fold"/>
</dbReference>
<dbReference type="CDD" id="cd05195">
    <property type="entry name" value="enoyl_red"/>
    <property type="match status" value="1"/>
</dbReference>
<dbReference type="Gene3D" id="3.40.47.10">
    <property type="match status" value="1"/>
</dbReference>
<accession>A0ABR3HAW5</accession>
<name>A0ABR3HAW5_LOXSC</name>
<dbReference type="InterPro" id="IPR001227">
    <property type="entry name" value="Ac_transferase_dom_sf"/>
</dbReference>
<dbReference type="InterPro" id="IPR014030">
    <property type="entry name" value="Ketoacyl_synth_N"/>
</dbReference>
<dbReference type="PANTHER" id="PTHR43775">
    <property type="entry name" value="FATTY ACID SYNTHASE"/>
    <property type="match status" value="1"/>
</dbReference>
<dbReference type="SUPFAM" id="SSF50129">
    <property type="entry name" value="GroES-like"/>
    <property type="match status" value="1"/>
</dbReference>
<dbReference type="InterPro" id="IPR020841">
    <property type="entry name" value="PKS_Beta-ketoAc_synthase_dom"/>
</dbReference>
<dbReference type="InterPro" id="IPR032821">
    <property type="entry name" value="PKS_assoc"/>
</dbReference>
<dbReference type="PROSITE" id="PS52004">
    <property type="entry name" value="KS3_2"/>
    <property type="match status" value="1"/>
</dbReference>
<dbReference type="Pfam" id="PF02801">
    <property type="entry name" value="Ketoacyl-synt_C"/>
    <property type="match status" value="1"/>
</dbReference>
<dbReference type="Gene3D" id="3.90.180.10">
    <property type="entry name" value="Medium-chain alcohol dehydrogenases, catalytic domain"/>
    <property type="match status" value="1"/>
</dbReference>
<dbReference type="Pfam" id="PF00698">
    <property type="entry name" value="Acyl_transf_1"/>
    <property type="match status" value="1"/>
</dbReference>
<dbReference type="Gene3D" id="3.40.366.10">
    <property type="entry name" value="Malonyl-Coenzyme A Acyl Carrier Protein, domain 2"/>
    <property type="match status" value="1"/>
</dbReference>
<dbReference type="SMART" id="SM00825">
    <property type="entry name" value="PKS_KS"/>
    <property type="match status" value="1"/>
</dbReference>
<dbReference type="SUPFAM" id="SSF52151">
    <property type="entry name" value="FabD/lysophospholipase-like"/>
    <property type="match status" value="1"/>
</dbReference>
<evidence type="ECO:0000313" key="3">
    <source>
        <dbReference type="Proteomes" id="UP001549920"/>
    </source>
</evidence>
<dbReference type="PANTHER" id="PTHR43775:SF23">
    <property type="entry name" value="FATTY ACID SYNTHASE 3"/>
    <property type="match status" value="1"/>
</dbReference>
<organism evidence="2 3">
    <name type="scientific">Loxostege sticticalis</name>
    <name type="common">Beet webworm moth</name>
    <dbReference type="NCBI Taxonomy" id="481309"/>
    <lineage>
        <taxon>Eukaryota</taxon>
        <taxon>Metazoa</taxon>
        <taxon>Ecdysozoa</taxon>
        <taxon>Arthropoda</taxon>
        <taxon>Hexapoda</taxon>
        <taxon>Insecta</taxon>
        <taxon>Pterygota</taxon>
        <taxon>Neoptera</taxon>
        <taxon>Endopterygota</taxon>
        <taxon>Lepidoptera</taxon>
        <taxon>Glossata</taxon>
        <taxon>Ditrysia</taxon>
        <taxon>Pyraloidea</taxon>
        <taxon>Crambidae</taxon>
        <taxon>Pyraustinae</taxon>
        <taxon>Loxostege</taxon>
    </lineage>
</organism>
<dbReference type="SUPFAM" id="SSF53901">
    <property type="entry name" value="Thiolase-like"/>
    <property type="match status" value="2"/>
</dbReference>
<dbReference type="InterPro" id="IPR016035">
    <property type="entry name" value="Acyl_Trfase/lysoPLipase"/>
</dbReference>
<dbReference type="InterPro" id="IPR011032">
    <property type="entry name" value="GroES-like_sf"/>
</dbReference>
<gene>
    <name evidence="2" type="ORF">ABMA27_008331</name>
</gene>
<proteinExistence type="predicted"/>
<dbReference type="Gene3D" id="3.40.50.1820">
    <property type="entry name" value="alpha/beta hydrolase"/>
    <property type="match status" value="1"/>
</dbReference>